<evidence type="ECO:0008006" key="3">
    <source>
        <dbReference type="Google" id="ProtNLM"/>
    </source>
</evidence>
<accession>A0A1G8ABK2</accession>
<evidence type="ECO:0000313" key="2">
    <source>
        <dbReference type="Proteomes" id="UP000198956"/>
    </source>
</evidence>
<proteinExistence type="predicted"/>
<gene>
    <name evidence="1" type="ORF">SAMN04489735_10156</name>
</gene>
<reference evidence="1 2" key="1">
    <citation type="submission" date="2016-10" db="EMBL/GenBank/DDBJ databases">
        <authorList>
            <person name="de Groot N.N."/>
        </authorList>
    </citation>
    <scope>NUCLEOTIDE SEQUENCE [LARGE SCALE GENOMIC DNA]</scope>
    <source>
        <strain evidence="1 2">L 420-91</strain>
    </source>
</reference>
<organism evidence="1 2">
    <name type="scientific">Aneurinibacillus thermoaerophilus</name>
    <dbReference type="NCBI Taxonomy" id="143495"/>
    <lineage>
        <taxon>Bacteria</taxon>
        <taxon>Bacillati</taxon>
        <taxon>Bacillota</taxon>
        <taxon>Bacilli</taxon>
        <taxon>Bacillales</taxon>
        <taxon>Paenibacillaceae</taxon>
        <taxon>Aneurinibacillus group</taxon>
        <taxon>Aneurinibacillus</taxon>
    </lineage>
</organism>
<dbReference type="RefSeq" id="WP_091260497.1">
    <property type="nucleotide sequence ID" value="NZ_FNDE01000015.1"/>
</dbReference>
<evidence type="ECO:0000313" key="1">
    <source>
        <dbReference type="EMBL" id="SDH18405.1"/>
    </source>
</evidence>
<name>A0A1G8ABK2_ANETH</name>
<dbReference type="EMBL" id="FNDE01000015">
    <property type="protein sequence ID" value="SDH18405.1"/>
    <property type="molecule type" value="Genomic_DNA"/>
</dbReference>
<dbReference type="AlphaFoldDB" id="A0A1G8ABK2"/>
<sequence>MAPTVSVDKLVLEYKDVPLSVFYRFFMRVLLQKYKVRWRVYRKLYCYQFHIRMGKGEYLHVFYKNFREKEGFLHTLRLETRPEYYERLSEIWEWLRQKASRVEFVSCDIAYDVPFSLENVVVMSRDIRRSLHLYKTTRYFGVPHQRKQNGYCRVYDKKQELWDRHGIQMEGELTRIEIVYKPAENIELTHIRDCPPEQNKQYYAAVITDWAAMKPKKAEQIRNIQNGTNLYTRYIREGVKKELASQYVLDFNGLARKEWERILEPVYTAVLGVA</sequence>
<dbReference type="Proteomes" id="UP000198956">
    <property type="component" value="Unassembled WGS sequence"/>
</dbReference>
<dbReference type="OrthoDB" id="2731238at2"/>
<protein>
    <recommendedName>
        <fullName evidence="3">Replication initiation protein</fullName>
    </recommendedName>
</protein>